<dbReference type="GO" id="GO:0005769">
    <property type="term" value="C:early endosome"/>
    <property type="evidence" value="ECO:0007669"/>
    <property type="project" value="UniProtKB-SubCell"/>
</dbReference>
<name>A0A8D8UVP1_9HEMI</name>
<dbReference type="GO" id="GO:0007034">
    <property type="term" value="P:vacuolar transport"/>
    <property type="evidence" value="ECO:0007669"/>
    <property type="project" value="TreeGrafter"/>
</dbReference>
<evidence type="ECO:0000256" key="2">
    <source>
        <dbReference type="ARBA" id="ARBA00004541"/>
    </source>
</evidence>
<keyword evidence="4" id="KW-0967">Endosome</keyword>
<evidence type="ECO:0000256" key="3">
    <source>
        <dbReference type="ARBA" id="ARBA00004603"/>
    </source>
</evidence>
<dbReference type="EMBL" id="HBUF01055233">
    <property type="protein sequence ID" value="CAG6623594.1"/>
    <property type="molecule type" value="Transcribed_RNA"/>
</dbReference>
<dbReference type="AlphaFoldDB" id="A0A8D8UVP1"/>
<dbReference type="PANTHER" id="PTHR13364">
    <property type="entry name" value="DEFECTIVE SPERMATOGENESIS PROTEIN 39"/>
    <property type="match status" value="1"/>
</dbReference>
<proteinExistence type="predicted"/>
<sequence length="415" mass="46802">MNLDDSDDFWNSSEIQNTSFNFDDEEEHSGNKNNTNESELSLSDLVSGLTPSGKSSVKLPTVDLYSLVSKESVDYILNGPSTNKKDHLFSPFQNKLTNQSSIDISNVVSNMCNGQDECLEPFKSLASKQQLLTCAIQKKNNNVILKVICFLAKTLKPNLMNEIFLSEPIAFDLYLNFLISKDDLSKAIDLLDILGFNRDAGMLQFSNCLSRKSNPMINLKSISNSYFLMDSDKGYIDNLIKLLEWQCSVNKKLNQSTGVSCLSYAINNQPNDPKISTESLCKMINISDKLFHWIFLKEKCKTQQWSVISQLFVSKKWHGGKSVSTQVPVEDIIKELAGSNAPETELAKYLQVISNVSTKLALARKYKCSHLVVDILVDQKDRLALLEFKSQQPAQSESYFYAENALRNNSTKWKN</sequence>
<evidence type="ECO:0000256" key="5">
    <source>
        <dbReference type="ARBA" id="ARBA00023329"/>
    </source>
</evidence>
<dbReference type="InterPro" id="IPR006925">
    <property type="entry name" value="Vps16_C"/>
</dbReference>
<evidence type="ECO:0000256" key="6">
    <source>
        <dbReference type="SAM" id="MobiDB-lite"/>
    </source>
</evidence>
<comment type="subcellular location">
    <subcellularLocation>
        <location evidence="2">Cytoplasmic vesicle</location>
    </subcellularLocation>
    <subcellularLocation>
        <location evidence="1">Early endosome</location>
    </subcellularLocation>
    <subcellularLocation>
        <location evidence="3">Late endosome</location>
    </subcellularLocation>
</comment>
<dbReference type="GO" id="GO:0005770">
    <property type="term" value="C:late endosome"/>
    <property type="evidence" value="ECO:0007669"/>
    <property type="project" value="UniProtKB-SubCell"/>
</dbReference>
<dbReference type="PANTHER" id="PTHR13364:SF6">
    <property type="entry name" value="SPERMATOGENESIS-DEFECTIVE PROTEIN 39 HOMOLOG"/>
    <property type="match status" value="1"/>
</dbReference>
<feature type="region of interest" description="Disordered" evidence="6">
    <location>
        <begin position="20"/>
        <end position="40"/>
    </location>
</feature>
<protein>
    <submittedName>
        <fullName evidence="8">Spermatogenesis-defective protein 39 homolog</fullName>
    </submittedName>
</protein>
<dbReference type="EMBL" id="HBUF01348703">
    <property type="protein sequence ID" value="CAG6711884.1"/>
    <property type="molecule type" value="Transcribed_RNA"/>
</dbReference>
<evidence type="ECO:0000256" key="4">
    <source>
        <dbReference type="ARBA" id="ARBA00022753"/>
    </source>
</evidence>
<dbReference type="EMBL" id="HBUF01558351">
    <property type="protein sequence ID" value="CAG6761106.1"/>
    <property type="molecule type" value="Transcribed_RNA"/>
</dbReference>
<dbReference type="EMBL" id="HBUF01348704">
    <property type="protein sequence ID" value="CAG6711885.1"/>
    <property type="molecule type" value="Transcribed_RNA"/>
</dbReference>
<evidence type="ECO:0000313" key="8">
    <source>
        <dbReference type="EMBL" id="CAG6711885.1"/>
    </source>
</evidence>
<dbReference type="GO" id="GO:0006886">
    <property type="term" value="P:intracellular protein transport"/>
    <property type="evidence" value="ECO:0007669"/>
    <property type="project" value="InterPro"/>
</dbReference>
<dbReference type="EMBL" id="HBUF01055231">
    <property type="protein sequence ID" value="CAG6623592.1"/>
    <property type="molecule type" value="Transcribed_RNA"/>
</dbReference>
<evidence type="ECO:0000259" key="7">
    <source>
        <dbReference type="Pfam" id="PF04840"/>
    </source>
</evidence>
<dbReference type="EMBL" id="HBUF01348702">
    <property type="protein sequence ID" value="CAG6711883.1"/>
    <property type="molecule type" value="Transcribed_RNA"/>
</dbReference>
<organism evidence="8">
    <name type="scientific">Cacopsylla melanoneura</name>
    <dbReference type="NCBI Taxonomy" id="428564"/>
    <lineage>
        <taxon>Eukaryota</taxon>
        <taxon>Metazoa</taxon>
        <taxon>Ecdysozoa</taxon>
        <taxon>Arthropoda</taxon>
        <taxon>Hexapoda</taxon>
        <taxon>Insecta</taxon>
        <taxon>Pterygota</taxon>
        <taxon>Neoptera</taxon>
        <taxon>Paraneoptera</taxon>
        <taxon>Hemiptera</taxon>
        <taxon>Sternorrhyncha</taxon>
        <taxon>Psylloidea</taxon>
        <taxon>Psyllidae</taxon>
        <taxon>Psyllinae</taxon>
        <taxon>Cacopsylla</taxon>
    </lineage>
</organism>
<feature type="domain" description="Vps16 C-terminal" evidence="7">
    <location>
        <begin position="125"/>
        <end position="317"/>
    </location>
</feature>
<dbReference type="InterPro" id="IPR040057">
    <property type="entry name" value="Spe-39"/>
</dbReference>
<dbReference type="Pfam" id="PF04840">
    <property type="entry name" value="Vps16_C"/>
    <property type="match status" value="1"/>
</dbReference>
<feature type="compositionally biased region" description="Polar residues" evidence="6">
    <location>
        <begin position="31"/>
        <end position="40"/>
    </location>
</feature>
<dbReference type="EMBL" id="HBUF01055232">
    <property type="protein sequence ID" value="CAG6623593.1"/>
    <property type="molecule type" value="Transcribed_RNA"/>
</dbReference>
<evidence type="ECO:0000256" key="1">
    <source>
        <dbReference type="ARBA" id="ARBA00004412"/>
    </source>
</evidence>
<keyword evidence="5" id="KW-0968">Cytoplasmic vesicle</keyword>
<reference evidence="8" key="1">
    <citation type="submission" date="2021-05" db="EMBL/GenBank/DDBJ databases">
        <authorList>
            <person name="Alioto T."/>
            <person name="Alioto T."/>
            <person name="Gomez Garrido J."/>
        </authorList>
    </citation>
    <scope>NUCLEOTIDE SEQUENCE</scope>
</reference>
<accession>A0A8D8UVP1</accession>